<evidence type="ECO:0000256" key="1">
    <source>
        <dbReference type="ARBA" id="ARBA00022679"/>
    </source>
</evidence>
<dbReference type="CDD" id="cd00833">
    <property type="entry name" value="PKS"/>
    <property type="match status" value="1"/>
</dbReference>
<evidence type="ECO:0000313" key="4">
    <source>
        <dbReference type="Proteomes" id="UP001597045"/>
    </source>
</evidence>
<dbReference type="InterPro" id="IPR050091">
    <property type="entry name" value="PKS_NRPS_Biosynth_Enz"/>
</dbReference>
<protein>
    <submittedName>
        <fullName evidence="3">Polyketide synthase</fullName>
    </submittedName>
</protein>
<evidence type="ECO:0000313" key="3">
    <source>
        <dbReference type="EMBL" id="MFD1050076.1"/>
    </source>
</evidence>
<dbReference type="InterPro" id="IPR014030">
    <property type="entry name" value="Ketoacyl_synth_N"/>
</dbReference>
<dbReference type="PANTHER" id="PTHR43775">
    <property type="entry name" value="FATTY ACID SYNTHASE"/>
    <property type="match status" value="1"/>
</dbReference>
<sequence>MNNEDKLRDLLRKVTGALYESRELNERLMAEKQEAEPIVIVSMGCRFPGGVASPEDLWRVVADELDVISDAPTNRGWDPETLIDPSGSFSYKGGFLTDAAAFDAAFFGISPREALAMDPQQRLVLEVAWETLERAGIPPKSLRGSRTGVWIGAYPQIGTPRAATVTEGYLITGSAGSVLSGRVSYVLGLEGPAVSVDTACSSSLVALHLACQSLRLGEC</sequence>
<dbReference type="InterPro" id="IPR016039">
    <property type="entry name" value="Thiolase-like"/>
</dbReference>
<accession>A0ABW3MH99</accession>
<dbReference type="PANTHER" id="PTHR43775:SF51">
    <property type="entry name" value="INACTIVE PHENOLPHTHIOCEROL SYNTHESIS POLYKETIDE SYNTHASE TYPE I PKS1-RELATED"/>
    <property type="match status" value="1"/>
</dbReference>
<evidence type="ECO:0000259" key="2">
    <source>
        <dbReference type="PROSITE" id="PS52004"/>
    </source>
</evidence>
<keyword evidence="4" id="KW-1185">Reference proteome</keyword>
<dbReference type="EMBL" id="JBHTIS010002591">
    <property type="protein sequence ID" value="MFD1050076.1"/>
    <property type="molecule type" value="Genomic_DNA"/>
</dbReference>
<dbReference type="Pfam" id="PF00109">
    <property type="entry name" value="ketoacyl-synt"/>
    <property type="match status" value="1"/>
</dbReference>
<dbReference type="Proteomes" id="UP001597045">
    <property type="component" value="Unassembled WGS sequence"/>
</dbReference>
<name>A0ABW3MH99_9PSEU</name>
<comment type="caution">
    <text evidence="3">The sequence shown here is derived from an EMBL/GenBank/DDBJ whole genome shotgun (WGS) entry which is preliminary data.</text>
</comment>
<dbReference type="InterPro" id="IPR020841">
    <property type="entry name" value="PKS_Beta-ketoAc_synthase_dom"/>
</dbReference>
<feature type="domain" description="Ketosynthase family 3 (KS3)" evidence="2">
    <location>
        <begin position="35"/>
        <end position="219"/>
    </location>
</feature>
<dbReference type="PROSITE" id="PS00606">
    <property type="entry name" value="KS3_1"/>
    <property type="match status" value="1"/>
</dbReference>
<reference evidence="4" key="1">
    <citation type="journal article" date="2019" name="Int. J. Syst. Evol. Microbiol.">
        <title>The Global Catalogue of Microorganisms (GCM) 10K type strain sequencing project: providing services to taxonomists for standard genome sequencing and annotation.</title>
        <authorList>
            <consortium name="The Broad Institute Genomics Platform"/>
            <consortium name="The Broad Institute Genome Sequencing Center for Infectious Disease"/>
            <person name="Wu L."/>
            <person name="Ma J."/>
        </authorList>
    </citation>
    <scope>NUCLEOTIDE SEQUENCE [LARGE SCALE GENOMIC DNA]</scope>
    <source>
        <strain evidence="4">JCM 31486</strain>
    </source>
</reference>
<feature type="non-terminal residue" evidence="3">
    <location>
        <position position="219"/>
    </location>
</feature>
<dbReference type="InterPro" id="IPR018201">
    <property type="entry name" value="Ketoacyl_synth_AS"/>
</dbReference>
<gene>
    <name evidence="3" type="ORF">ACFQ1S_33390</name>
</gene>
<dbReference type="SMART" id="SM00825">
    <property type="entry name" value="PKS_KS"/>
    <property type="match status" value="1"/>
</dbReference>
<dbReference type="SUPFAM" id="SSF53901">
    <property type="entry name" value="Thiolase-like"/>
    <property type="match status" value="1"/>
</dbReference>
<organism evidence="3 4">
    <name type="scientific">Kibdelosporangium lantanae</name>
    <dbReference type="NCBI Taxonomy" id="1497396"/>
    <lineage>
        <taxon>Bacteria</taxon>
        <taxon>Bacillati</taxon>
        <taxon>Actinomycetota</taxon>
        <taxon>Actinomycetes</taxon>
        <taxon>Pseudonocardiales</taxon>
        <taxon>Pseudonocardiaceae</taxon>
        <taxon>Kibdelosporangium</taxon>
    </lineage>
</organism>
<keyword evidence="1" id="KW-0808">Transferase</keyword>
<dbReference type="Gene3D" id="3.40.47.10">
    <property type="match status" value="1"/>
</dbReference>
<dbReference type="PROSITE" id="PS52004">
    <property type="entry name" value="KS3_2"/>
    <property type="match status" value="1"/>
</dbReference>
<proteinExistence type="predicted"/>